<dbReference type="InterPro" id="IPR011990">
    <property type="entry name" value="TPR-like_helical_dom_sf"/>
</dbReference>
<accession>A0A4T0FER3</accession>
<evidence type="ECO:0000256" key="8">
    <source>
        <dbReference type="ARBA" id="ARBA00023136"/>
    </source>
</evidence>
<evidence type="ECO:0000256" key="4">
    <source>
        <dbReference type="ARBA" id="ARBA00022692"/>
    </source>
</evidence>
<keyword evidence="7" id="KW-0496">Mitochondrion</keyword>
<dbReference type="Pfam" id="PF14853">
    <property type="entry name" value="Fis1_TPR_C"/>
    <property type="match status" value="1"/>
</dbReference>
<reference evidence="10 11" key="1">
    <citation type="submission" date="2019-03" db="EMBL/GenBank/DDBJ databases">
        <title>Sequencing 23 genomes of Wallemia ichthyophaga.</title>
        <authorList>
            <person name="Gostincar C."/>
        </authorList>
    </citation>
    <scope>NUCLEOTIDE SEQUENCE [LARGE SCALE GENOMIC DNA]</scope>
    <source>
        <strain evidence="10 11">EXF-5753</strain>
    </source>
</reference>
<evidence type="ECO:0000256" key="9">
    <source>
        <dbReference type="SAM" id="Phobius"/>
    </source>
</evidence>
<evidence type="ECO:0000256" key="3">
    <source>
        <dbReference type="ARBA" id="ARBA00014314"/>
    </source>
</evidence>
<organism evidence="10 11">
    <name type="scientific">Wallemia hederae</name>
    <dbReference type="NCBI Taxonomy" id="1540922"/>
    <lineage>
        <taxon>Eukaryota</taxon>
        <taxon>Fungi</taxon>
        <taxon>Dikarya</taxon>
        <taxon>Basidiomycota</taxon>
        <taxon>Wallemiomycotina</taxon>
        <taxon>Wallemiomycetes</taxon>
        <taxon>Wallemiales</taxon>
        <taxon>Wallemiaceae</taxon>
        <taxon>Wallemia</taxon>
    </lineage>
</organism>
<dbReference type="Pfam" id="PF14852">
    <property type="entry name" value="Fis1_TPR_N"/>
    <property type="match status" value="1"/>
</dbReference>
<dbReference type="PANTHER" id="PTHR13247:SF0">
    <property type="entry name" value="MITOCHONDRIAL FISSION 1 PROTEIN"/>
    <property type="match status" value="1"/>
</dbReference>
<proteinExistence type="inferred from homology"/>
<evidence type="ECO:0000256" key="5">
    <source>
        <dbReference type="ARBA" id="ARBA00022787"/>
    </source>
</evidence>
<dbReference type="Proteomes" id="UP000310189">
    <property type="component" value="Unassembled WGS sequence"/>
</dbReference>
<keyword evidence="8 9" id="KW-0472">Membrane</keyword>
<evidence type="ECO:0000313" key="10">
    <source>
        <dbReference type="EMBL" id="TIA85196.1"/>
    </source>
</evidence>
<keyword evidence="4 9" id="KW-0812">Transmembrane</keyword>
<comment type="caution">
    <text evidence="10">The sequence shown here is derived from an EMBL/GenBank/DDBJ whole genome shotgun (WGS) entry which is preliminary data.</text>
</comment>
<dbReference type="EMBL" id="SPNW01000120">
    <property type="protein sequence ID" value="TIA85196.1"/>
    <property type="molecule type" value="Genomic_DNA"/>
</dbReference>
<dbReference type="GO" id="GO:0005778">
    <property type="term" value="C:peroxisomal membrane"/>
    <property type="evidence" value="ECO:0007669"/>
    <property type="project" value="TreeGrafter"/>
</dbReference>
<feature type="transmembrane region" description="Helical" evidence="9">
    <location>
        <begin position="99"/>
        <end position="120"/>
    </location>
</feature>
<dbReference type="InterPro" id="IPR028061">
    <property type="entry name" value="Fis1_TPR_C"/>
</dbReference>
<dbReference type="GO" id="GO:0016559">
    <property type="term" value="P:peroxisome fission"/>
    <property type="evidence" value="ECO:0007669"/>
    <property type="project" value="TreeGrafter"/>
</dbReference>
<evidence type="ECO:0000313" key="11">
    <source>
        <dbReference type="Proteomes" id="UP000310189"/>
    </source>
</evidence>
<keyword evidence="5" id="KW-1000">Mitochondrion outer membrane</keyword>
<feature type="non-terminal residue" evidence="10">
    <location>
        <position position="1"/>
    </location>
</feature>
<sequence>EARAGHSSVQTKFNLAWGLVKSKKRDEVTEGIALLSDIYKHEPFRRRECLYYLALGHYKVSNYAEAKKLNDLLLSKEPNNLQARSLGQIIDKAWSKEGYIGLAIGGGAVALGAVLVGAILRNRK</sequence>
<dbReference type="GO" id="GO:0005741">
    <property type="term" value="C:mitochondrial outer membrane"/>
    <property type="evidence" value="ECO:0007669"/>
    <property type="project" value="UniProtKB-SubCell"/>
</dbReference>
<comment type="similarity">
    <text evidence="2">Belongs to the FIS1 family.</text>
</comment>
<evidence type="ECO:0000256" key="7">
    <source>
        <dbReference type="ARBA" id="ARBA00023128"/>
    </source>
</evidence>
<dbReference type="AlphaFoldDB" id="A0A4T0FER3"/>
<evidence type="ECO:0000256" key="6">
    <source>
        <dbReference type="ARBA" id="ARBA00022989"/>
    </source>
</evidence>
<dbReference type="GO" id="GO:0000422">
    <property type="term" value="P:autophagy of mitochondrion"/>
    <property type="evidence" value="ECO:0007669"/>
    <property type="project" value="TreeGrafter"/>
</dbReference>
<name>A0A4T0FER3_9BASI</name>
<dbReference type="Gene3D" id="1.25.40.10">
    <property type="entry name" value="Tetratricopeptide repeat domain"/>
    <property type="match status" value="1"/>
</dbReference>
<dbReference type="InterPro" id="IPR033745">
    <property type="entry name" value="Fis1_cytosol"/>
</dbReference>
<dbReference type="PIRSF" id="PIRSF008835">
    <property type="entry name" value="TPR_repeat_11_Fis1"/>
    <property type="match status" value="1"/>
</dbReference>
<comment type="subcellular location">
    <subcellularLocation>
        <location evidence="1">Mitochondrion outer membrane</location>
        <topology evidence="1">Single-pass membrane protein</topology>
    </subcellularLocation>
</comment>
<keyword evidence="11" id="KW-1185">Reference proteome</keyword>
<dbReference type="GO" id="GO:0000266">
    <property type="term" value="P:mitochondrial fission"/>
    <property type="evidence" value="ECO:0007669"/>
    <property type="project" value="InterPro"/>
</dbReference>
<keyword evidence="6 9" id="KW-1133">Transmembrane helix</keyword>
<dbReference type="CDD" id="cd12212">
    <property type="entry name" value="Fis1"/>
    <property type="match status" value="1"/>
</dbReference>
<evidence type="ECO:0000256" key="2">
    <source>
        <dbReference type="ARBA" id="ARBA00008937"/>
    </source>
</evidence>
<gene>
    <name evidence="10" type="ORF">E3P99_04052</name>
</gene>
<protein>
    <recommendedName>
        <fullName evidence="3">Mitochondrial fission 1 protein</fullName>
    </recommendedName>
</protein>
<dbReference type="PANTHER" id="PTHR13247">
    <property type="entry name" value="TETRATRICOPEPTIDE REPEAT PROTEIN 11 TPR REPEAT PROTEIN 11"/>
    <property type="match status" value="1"/>
</dbReference>
<dbReference type="OrthoDB" id="421154at2759"/>
<dbReference type="InterPro" id="IPR028058">
    <property type="entry name" value="Fis1_TPR_N"/>
</dbReference>
<dbReference type="InterPro" id="IPR016543">
    <property type="entry name" value="Fis1"/>
</dbReference>
<evidence type="ECO:0000256" key="1">
    <source>
        <dbReference type="ARBA" id="ARBA00004572"/>
    </source>
</evidence>
<dbReference type="SUPFAM" id="SSF48452">
    <property type="entry name" value="TPR-like"/>
    <property type="match status" value="1"/>
</dbReference>